<accession>A0ABP0QWD7</accession>
<organism evidence="2 3">
    <name type="scientific">Durusdinium trenchii</name>
    <dbReference type="NCBI Taxonomy" id="1381693"/>
    <lineage>
        <taxon>Eukaryota</taxon>
        <taxon>Sar</taxon>
        <taxon>Alveolata</taxon>
        <taxon>Dinophyceae</taxon>
        <taxon>Suessiales</taxon>
        <taxon>Symbiodiniaceae</taxon>
        <taxon>Durusdinium</taxon>
    </lineage>
</organism>
<feature type="compositionally biased region" description="Acidic residues" evidence="1">
    <location>
        <begin position="85"/>
        <end position="96"/>
    </location>
</feature>
<evidence type="ECO:0000313" key="3">
    <source>
        <dbReference type="Proteomes" id="UP001642484"/>
    </source>
</evidence>
<keyword evidence="3" id="KW-1185">Reference proteome</keyword>
<evidence type="ECO:0000256" key="1">
    <source>
        <dbReference type="SAM" id="MobiDB-lite"/>
    </source>
</evidence>
<sequence length="159" mass="17308">MEAAGVEISHTVSLKYNGKKQSIPDSLIVQDGLGHEFLKVAATNQVILRLICGNSQKNASLAGGQRITDLKQQRNQKAGLAASDGPDEEEWLDECPDSPHGAFKKKQKVEKVVTLDIGGTQVSILCPAKRLAASDLMVKLDTAMLYAVFEFLKEDCHDE</sequence>
<evidence type="ECO:0000313" key="2">
    <source>
        <dbReference type="EMBL" id="CAK9091271.1"/>
    </source>
</evidence>
<gene>
    <name evidence="2" type="ORF">CCMP2556_LOCUS43798</name>
</gene>
<feature type="region of interest" description="Disordered" evidence="1">
    <location>
        <begin position="72"/>
        <end position="99"/>
    </location>
</feature>
<name>A0ABP0QWD7_9DINO</name>
<dbReference type="EMBL" id="CAXAMN010024941">
    <property type="protein sequence ID" value="CAK9091271.1"/>
    <property type="molecule type" value="Genomic_DNA"/>
</dbReference>
<comment type="caution">
    <text evidence="2">The sequence shown here is derived from an EMBL/GenBank/DDBJ whole genome shotgun (WGS) entry which is preliminary data.</text>
</comment>
<dbReference type="Proteomes" id="UP001642484">
    <property type="component" value="Unassembled WGS sequence"/>
</dbReference>
<protein>
    <recommendedName>
        <fullName evidence="4">Ubiquitin-like domain-containing protein</fullName>
    </recommendedName>
</protein>
<evidence type="ECO:0008006" key="4">
    <source>
        <dbReference type="Google" id="ProtNLM"/>
    </source>
</evidence>
<feature type="non-terminal residue" evidence="2">
    <location>
        <position position="159"/>
    </location>
</feature>
<reference evidence="2 3" key="1">
    <citation type="submission" date="2024-02" db="EMBL/GenBank/DDBJ databases">
        <authorList>
            <person name="Chen Y."/>
            <person name="Shah S."/>
            <person name="Dougan E. K."/>
            <person name="Thang M."/>
            <person name="Chan C."/>
        </authorList>
    </citation>
    <scope>NUCLEOTIDE SEQUENCE [LARGE SCALE GENOMIC DNA]</scope>
</reference>
<proteinExistence type="predicted"/>